<dbReference type="GeneID" id="25916613"/>
<reference evidence="2 3" key="1">
    <citation type="submission" date="2011-02" db="EMBL/GenBank/DDBJ databases">
        <title>The Genome Sequence of Sphaeroforma arctica JP610.</title>
        <authorList>
            <consortium name="The Broad Institute Genome Sequencing Platform"/>
            <person name="Russ C."/>
            <person name="Cuomo C."/>
            <person name="Young S.K."/>
            <person name="Zeng Q."/>
            <person name="Gargeya S."/>
            <person name="Alvarado L."/>
            <person name="Berlin A."/>
            <person name="Chapman S.B."/>
            <person name="Chen Z."/>
            <person name="Freedman E."/>
            <person name="Gellesch M."/>
            <person name="Goldberg J."/>
            <person name="Griggs A."/>
            <person name="Gujja S."/>
            <person name="Heilman E."/>
            <person name="Heiman D."/>
            <person name="Howarth C."/>
            <person name="Mehta T."/>
            <person name="Neiman D."/>
            <person name="Pearson M."/>
            <person name="Roberts A."/>
            <person name="Saif S."/>
            <person name="Shea T."/>
            <person name="Shenoy N."/>
            <person name="Sisk P."/>
            <person name="Stolte C."/>
            <person name="Sykes S."/>
            <person name="White J."/>
            <person name="Yandava C."/>
            <person name="Burger G."/>
            <person name="Gray M.W."/>
            <person name="Holland P.W.H."/>
            <person name="King N."/>
            <person name="Lang F.B.F."/>
            <person name="Roger A.J."/>
            <person name="Ruiz-Trillo I."/>
            <person name="Haas B."/>
            <person name="Nusbaum C."/>
            <person name="Birren B."/>
        </authorList>
    </citation>
    <scope>NUCLEOTIDE SEQUENCE [LARGE SCALE GENOMIC DNA]</scope>
    <source>
        <strain evidence="2 3">JP610</strain>
    </source>
</reference>
<dbReference type="AlphaFoldDB" id="A0A0L0F573"/>
<protein>
    <submittedName>
        <fullName evidence="2">Uncharacterized protein</fullName>
    </submittedName>
</protein>
<feature type="compositionally biased region" description="Low complexity" evidence="1">
    <location>
        <begin position="128"/>
        <end position="148"/>
    </location>
</feature>
<feature type="region of interest" description="Disordered" evidence="1">
    <location>
        <begin position="128"/>
        <end position="201"/>
    </location>
</feature>
<name>A0A0L0F573_9EUKA</name>
<dbReference type="RefSeq" id="XP_014145255.1">
    <property type="nucleotide sequence ID" value="XM_014289780.1"/>
</dbReference>
<feature type="compositionally biased region" description="Polar residues" evidence="1">
    <location>
        <begin position="149"/>
        <end position="165"/>
    </location>
</feature>
<dbReference type="Proteomes" id="UP000054560">
    <property type="component" value="Unassembled WGS sequence"/>
</dbReference>
<feature type="region of interest" description="Disordered" evidence="1">
    <location>
        <begin position="58"/>
        <end position="93"/>
    </location>
</feature>
<evidence type="ECO:0000256" key="1">
    <source>
        <dbReference type="SAM" id="MobiDB-lite"/>
    </source>
</evidence>
<feature type="compositionally biased region" description="Polar residues" evidence="1">
    <location>
        <begin position="70"/>
        <end position="84"/>
    </location>
</feature>
<dbReference type="EMBL" id="KQ248954">
    <property type="protein sequence ID" value="KNC71353.1"/>
    <property type="molecule type" value="Genomic_DNA"/>
</dbReference>
<organism evidence="2 3">
    <name type="scientific">Sphaeroforma arctica JP610</name>
    <dbReference type="NCBI Taxonomy" id="667725"/>
    <lineage>
        <taxon>Eukaryota</taxon>
        <taxon>Ichthyosporea</taxon>
        <taxon>Ichthyophonida</taxon>
        <taxon>Sphaeroforma</taxon>
    </lineage>
</organism>
<evidence type="ECO:0000313" key="3">
    <source>
        <dbReference type="Proteomes" id="UP000054560"/>
    </source>
</evidence>
<proteinExistence type="predicted"/>
<gene>
    <name evidence="2" type="ORF">SARC_16109</name>
</gene>
<keyword evidence="3" id="KW-1185">Reference proteome</keyword>
<feature type="compositionally biased region" description="Low complexity" evidence="1">
    <location>
        <begin position="166"/>
        <end position="183"/>
    </location>
</feature>
<evidence type="ECO:0000313" key="2">
    <source>
        <dbReference type="EMBL" id="KNC71353.1"/>
    </source>
</evidence>
<accession>A0A0L0F573</accession>
<sequence>MMATGASSDFEEKRARLAALREKIDRNQITPNIGLANRGTTIIPDLNNIKTLGSSLDSLSRTKSSDPNLLRNQSSNEQTQQSVYDKNRRQEQQQREYIDRQRQQQQLYDQYQQHQSQNYIQTSLYQQQQQQYNQQHRVPQAQQQQQQQPRKSSSNTQLYSNMNPMQSQKQQYLQKAQAQLGYQTRDPSSGSVGASLHAGSQGGQLYQQGMSYDI</sequence>